<feature type="region of interest" description="Disordered" evidence="1">
    <location>
        <begin position="81"/>
        <end position="109"/>
    </location>
</feature>
<evidence type="ECO:0000313" key="2">
    <source>
        <dbReference type="EMBL" id="KAG1778204.1"/>
    </source>
</evidence>
<proteinExistence type="predicted"/>
<dbReference type="AlphaFoldDB" id="A0A9P6ZWQ4"/>
<organism evidence="2 3">
    <name type="scientific">Suillus placidus</name>
    <dbReference type="NCBI Taxonomy" id="48579"/>
    <lineage>
        <taxon>Eukaryota</taxon>
        <taxon>Fungi</taxon>
        <taxon>Dikarya</taxon>
        <taxon>Basidiomycota</taxon>
        <taxon>Agaricomycotina</taxon>
        <taxon>Agaricomycetes</taxon>
        <taxon>Agaricomycetidae</taxon>
        <taxon>Boletales</taxon>
        <taxon>Suillineae</taxon>
        <taxon>Suillaceae</taxon>
        <taxon>Suillus</taxon>
    </lineage>
</organism>
<evidence type="ECO:0000313" key="3">
    <source>
        <dbReference type="Proteomes" id="UP000714275"/>
    </source>
</evidence>
<name>A0A9P6ZWQ4_9AGAM</name>
<dbReference type="Proteomes" id="UP000714275">
    <property type="component" value="Unassembled WGS sequence"/>
</dbReference>
<comment type="caution">
    <text evidence="2">The sequence shown here is derived from an EMBL/GenBank/DDBJ whole genome shotgun (WGS) entry which is preliminary data.</text>
</comment>
<gene>
    <name evidence="2" type="ORF">EV702DRAFT_1219702</name>
</gene>
<dbReference type="EMBL" id="JABBWD010000016">
    <property type="protein sequence ID" value="KAG1778204.1"/>
    <property type="molecule type" value="Genomic_DNA"/>
</dbReference>
<protein>
    <submittedName>
        <fullName evidence="2">Uncharacterized protein</fullName>
    </submittedName>
</protein>
<keyword evidence="3" id="KW-1185">Reference proteome</keyword>
<dbReference type="OrthoDB" id="3059771at2759"/>
<evidence type="ECO:0000256" key="1">
    <source>
        <dbReference type="SAM" id="MobiDB-lite"/>
    </source>
</evidence>
<reference evidence="2" key="1">
    <citation type="journal article" date="2020" name="New Phytol.">
        <title>Comparative genomics reveals dynamic genome evolution in host specialist ectomycorrhizal fungi.</title>
        <authorList>
            <person name="Lofgren L.A."/>
            <person name="Nguyen N.H."/>
            <person name="Vilgalys R."/>
            <person name="Ruytinx J."/>
            <person name="Liao H.L."/>
            <person name="Branco S."/>
            <person name="Kuo A."/>
            <person name="LaButti K."/>
            <person name="Lipzen A."/>
            <person name="Andreopoulos W."/>
            <person name="Pangilinan J."/>
            <person name="Riley R."/>
            <person name="Hundley H."/>
            <person name="Na H."/>
            <person name="Barry K."/>
            <person name="Grigoriev I.V."/>
            <person name="Stajich J.E."/>
            <person name="Kennedy P.G."/>
        </authorList>
    </citation>
    <scope>NUCLEOTIDE SEQUENCE</scope>
    <source>
        <strain evidence="2">DOB743</strain>
    </source>
</reference>
<sequence length="364" mass="41126">MTDSRPCKCMRRALRRLAKEDFLAHIPPSSDLASLFALCESFEGPSIRNRKSSSSSIDDKLYHDALRTVRRLLDTSETVCPVPRKTIPSHHAANNPTPSPSKTSSRKSSVRQLQHSVFSRVEDAAETAMFQTLLFALSIRDSDNLGNLEPDLQTAVNHTSKKYPLPLENLSMKVDCNERHVTTWDEPDHAFYLFPAQLLIACTSAHDFDPLLVPAVTLVHLICSTVTINGPYKSHSQISFKTFYDGATIRYVNDTPTPDLSRGIHIGEVPWCLTKDGDGNVGWCMRFWIPIPFALFQRAETRTFKIDAKPSIVLPQFFNVILQPRIYLPRLSIFPPQLFDIVLQPSNFPPLLSIYLHQHFDVAL</sequence>
<accession>A0A9P6ZWQ4</accession>